<gene>
    <name evidence="1" type="ORF">GCM10007898_30420</name>
</gene>
<sequence length="125" mass="13649">MALERYKPVALDVETTRKRWRKKPAFAAAYDAMADKFAALAELARASAGRADAGGRGGTYGRGTSLSGAAGSQCRQPQTCALDGYTKALCRCRRLRIAHHVDHQAKSVEVNRIQIQNQLIICTNE</sequence>
<organism evidence="1 2">
    <name type="scientific">Dyella flagellata</name>
    <dbReference type="NCBI Taxonomy" id="1867833"/>
    <lineage>
        <taxon>Bacteria</taxon>
        <taxon>Pseudomonadati</taxon>
        <taxon>Pseudomonadota</taxon>
        <taxon>Gammaproteobacteria</taxon>
        <taxon>Lysobacterales</taxon>
        <taxon>Rhodanobacteraceae</taxon>
        <taxon>Dyella</taxon>
    </lineage>
</organism>
<dbReference type="EMBL" id="BSOA01000035">
    <property type="protein sequence ID" value="GLQ89469.1"/>
    <property type="molecule type" value="Genomic_DNA"/>
</dbReference>
<reference evidence="2" key="1">
    <citation type="journal article" date="2019" name="Int. J. Syst. Evol. Microbiol.">
        <title>The Global Catalogue of Microorganisms (GCM) 10K type strain sequencing project: providing services to taxonomists for standard genome sequencing and annotation.</title>
        <authorList>
            <consortium name="The Broad Institute Genomics Platform"/>
            <consortium name="The Broad Institute Genome Sequencing Center for Infectious Disease"/>
            <person name="Wu L."/>
            <person name="Ma J."/>
        </authorList>
    </citation>
    <scope>NUCLEOTIDE SEQUENCE [LARGE SCALE GENOMIC DNA]</scope>
    <source>
        <strain evidence="2">NBRC 111981</strain>
    </source>
</reference>
<protein>
    <recommendedName>
        <fullName evidence="3">3'-5' exonuclease domain-containing protein</fullName>
    </recommendedName>
</protein>
<evidence type="ECO:0008006" key="3">
    <source>
        <dbReference type="Google" id="ProtNLM"/>
    </source>
</evidence>
<evidence type="ECO:0000313" key="2">
    <source>
        <dbReference type="Proteomes" id="UP001156627"/>
    </source>
</evidence>
<name>A0ABQ5XE20_9GAMM</name>
<evidence type="ECO:0000313" key="1">
    <source>
        <dbReference type="EMBL" id="GLQ89469.1"/>
    </source>
</evidence>
<accession>A0ABQ5XE20</accession>
<comment type="caution">
    <text evidence="1">The sequence shown here is derived from an EMBL/GenBank/DDBJ whole genome shotgun (WGS) entry which is preliminary data.</text>
</comment>
<dbReference type="Proteomes" id="UP001156627">
    <property type="component" value="Unassembled WGS sequence"/>
</dbReference>
<keyword evidence="2" id="KW-1185">Reference proteome</keyword>
<proteinExistence type="predicted"/>